<protein>
    <submittedName>
        <fullName evidence="3">Efflux RND transporter periplasmic adaptor subunit</fullName>
    </submittedName>
</protein>
<dbReference type="Gene3D" id="1.10.287.470">
    <property type="entry name" value="Helix hairpin bin"/>
    <property type="match status" value="1"/>
</dbReference>
<dbReference type="InterPro" id="IPR058625">
    <property type="entry name" value="MdtA-like_BSH"/>
</dbReference>
<evidence type="ECO:0000313" key="3">
    <source>
        <dbReference type="EMBL" id="NVD27999.1"/>
    </source>
</evidence>
<dbReference type="PANTHER" id="PTHR30469:SF18">
    <property type="entry name" value="RESISTANCE-NODULATION-CELL DIVISION (RND) EFFLUX MEMBRANE FUSION PROTEIN-RELATED"/>
    <property type="match status" value="1"/>
</dbReference>
<feature type="domain" description="Multidrug resistance protein MdtA-like barrel-sandwich hybrid" evidence="2">
    <location>
        <begin position="64"/>
        <end position="204"/>
    </location>
</feature>
<organism evidence="3 4">
    <name type="scientific">Parasphingorhabdus flavimaris</name>
    <dbReference type="NCBI Taxonomy" id="266812"/>
    <lineage>
        <taxon>Bacteria</taxon>
        <taxon>Pseudomonadati</taxon>
        <taxon>Pseudomonadota</taxon>
        <taxon>Alphaproteobacteria</taxon>
        <taxon>Sphingomonadales</taxon>
        <taxon>Sphingomonadaceae</taxon>
        <taxon>Parasphingorhabdus</taxon>
    </lineage>
</organism>
<comment type="caution">
    <text evidence="3">The sequence shown here is derived from an EMBL/GenBank/DDBJ whole genome shotgun (WGS) entry which is preliminary data.</text>
</comment>
<evidence type="ECO:0000256" key="1">
    <source>
        <dbReference type="ARBA" id="ARBA00009477"/>
    </source>
</evidence>
<keyword evidence="4" id="KW-1185">Reference proteome</keyword>
<dbReference type="SUPFAM" id="SSF111369">
    <property type="entry name" value="HlyD-like secretion proteins"/>
    <property type="match status" value="1"/>
</dbReference>
<evidence type="ECO:0000313" key="4">
    <source>
        <dbReference type="Proteomes" id="UP000652427"/>
    </source>
</evidence>
<dbReference type="PROSITE" id="PS51257">
    <property type="entry name" value="PROKAR_LIPOPROTEIN"/>
    <property type="match status" value="1"/>
</dbReference>
<dbReference type="RefSeq" id="WP_176279461.1">
    <property type="nucleotide sequence ID" value="NZ_JABWMH010000002.1"/>
</dbReference>
<dbReference type="Gene3D" id="2.40.420.20">
    <property type="match status" value="1"/>
</dbReference>
<dbReference type="EMBL" id="JABWMH010000002">
    <property type="protein sequence ID" value="NVD27999.1"/>
    <property type="molecule type" value="Genomic_DNA"/>
</dbReference>
<dbReference type="NCBIfam" id="TIGR01730">
    <property type="entry name" value="RND_mfp"/>
    <property type="match status" value="1"/>
</dbReference>
<reference evidence="3 4" key="1">
    <citation type="submission" date="2020-06" db="EMBL/GenBank/DDBJ databases">
        <authorList>
            <person name="Kim S.-J."/>
            <person name="Park S.-J."/>
        </authorList>
    </citation>
    <scope>NUCLEOTIDE SEQUENCE [LARGE SCALE GENOMIC DNA]</scope>
    <source>
        <strain evidence="3 4">SW-151</strain>
    </source>
</reference>
<dbReference type="Proteomes" id="UP000652427">
    <property type="component" value="Unassembled WGS sequence"/>
</dbReference>
<evidence type="ECO:0000259" key="2">
    <source>
        <dbReference type="Pfam" id="PF25917"/>
    </source>
</evidence>
<comment type="similarity">
    <text evidence="1">Belongs to the membrane fusion protein (MFP) (TC 8.A.1) family.</text>
</comment>
<gene>
    <name evidence="3" type="ORF">HUO14_08800</name>
</gene>
<dbReference type="Gene3D" id="2.40.50.100">
    <property type="match status" value="1"/>
</dbReference>
<dbReference type="Gene3D" id="2.40.30.170">
    <property type="match status" value="1"/>
</dbReference>
<sequence length="373" mass="39353">MHKIFFLPLFMSFLVSCSGGETTTETAPLVRAFNVTGANGDTAGNVLTGTVAARVESVLSFREGGRIIERRVENGERVKSGQLIARIDAADLSATMQASQSQATAASRSVDAARATAQRAAADEIRLRGLAEAGAIAQRDYDAAVEGNLAAQARLRAAQADASAARSNARLQGNRRGYANLYAPASGIITDVLADRGQVVAAGSPVVRFAQSGPREVIVDIPEQNRDKLPANATGSLYGGGEFSVALRELSAAADPATRTYQARYRIIDAQPSLGATVTLQFSGTSNEKVHNVPISAVAERDDSPGVWIIKKDGKVVWRKVSITFLDGENAAVSGLRKGERIVSMGAHLLQSGQAVRVAAKPRRKTTDKVAAR</sequence>
<accession>A0ABX2N2V3</accession>
<proteinExistence type="inferred from homology"/>
<dbReference type="InterPro" id="IPR006143">
    <property type="entry name" value="RND_pump_MFP"/>
</dbReference>
<name>A0ABX2N2V3_9SPHN</name>
<dbReference type="Pfam" id="PF25917">
    <property type="entry name" value="BSH_RND"/>
    <property type="match status" value="1"/>
</dbReference>
<dbReference type="PANTHER" id="PTHR30469">
    <property type="entry name" value="MULTIDRUG RESISTANCE PROTEIN MDTA"/>
    <property type="match status" value="1"/>
</dbReference>